<protein>
    <submittedName>
        <fullName evidence="2">Predicted protein</fullName>
    </submittedName>
</protein>
<dbReference type="AlphaFoldDB" id="B0D5M4"/>
<name>B0D5M4_LACBS</name>
<reference evidence="2 3" key="1">
    <citation type="journal article" date="2008" name="Nature">
        <title>The genome of Laccaria bicolor provides insights into mycorrhizal symbiosis.</title>
        <authorList>
            <person name="Martin F."/>
            <person name="Aerts A."/>
            <person name="Ahren D."/>
            <person name="Brun A."/>
            <person name="Danchin E.G.J."/>
            <person name="Duchaussoy F."/>
            <person name="Gibon J."/>
            <person name="Kohler A."/>
            <person name="Lindquist E."/>
            <person name="Pereda V."/>
            <person name="Salamov A."/>
            <person name="Shapiro H.J."/>
            <person name="Wuyts J."/>
            <person name="Blaudez D."/>
            <person name="Buee M."/>
            <person name="Brokstein P."/>
            <person name="Canbaeck B."/>
            <person name="Cohen D."/>
            <person name="Courty P.E."/>
            <person name="Coutinho P.M."/>
            <person name="Delaruelle C."/>
            <person name="Detter J.C."/>
            <person name="Deveau A."/>
            <person name="DiFazio S."/>
            <person name="Duplessis S."/>
            <person name="Fraissinet-Tachet L."/>
            <person name="Lucic E."/>
            <person name="Frey-Klett P."/>
            <person name="Fourrey C."/>
            <person name="Feussner I."/>
            <person name="Gay G."/>
            <person name="Grimwood J."/>
            <person name="Hoegger P.J."/>
            <person name="Jain P."/>
            <person name="Kilaru S."/>
            <person name="Labbe J."/>
            <person name="Lin Y.C."/>
            <person name="Legue V."/>
            <person name="Le Tacon F."/>
            <person name="Marmeisse R."/>
            <person name="Melayah D."/>
            <person name="Montanini B."/>
            <person name="Muratet M."/>
            <person name="Nehls U."/>
            <person name="Niculita-Hirzel H."/>
            <person name="Oudot-Le Secq M.P."/>
            <person name="Peter M."/>
            <person name="Quesneville H."/>
            <person name="Rajashekar B."/>
            <person name="Reich M."/>
            <person name="Rouhier N."/>
            <person name="Schmutz J."/>
            <person name="Yin T."/>
            <person name="Chalot M."/>
            <person name="Henrissat B."/>
            <person name="Kuees U."/>
            <person name="Lucas S."/>
            <person name="Van de Peer Y."/>
            <person name="Podila G.K."/>
            <person name="Polle A."/>
            <person name="Pukkila P.J."/>
            <person name="Richardson P.M."/>
            <person name="Rouze P."/>
            <person name="Sanders I.R."/>
            <person name="Stajich J.E."/>
            <person name="Tunlid A."/>
            <person name="Tuskan G."/>
            <person name="Grigoriev I.V."/>
        </authorList>
    </citation>
    <scope>NUCLEOTIDE SEQUENCE [LARGE SCALE GENOMIC DNA]</scope>
    <source>
        <strain evidence="3">S238N-H82 / ATCC MYA-4686</strain>
    </source>
</reference>
<dbReference type="InParanoid" id="B0D5M4"/>
<feature type="coiled-coil region" evidence="1">
    <location>
        <begin position="34"/>
        <end position="61"/>
    </location>
</feature>
<keyword evidence="3" id="KW-1185">Reference proteome</keyword>
<evidence type="ECO:0000256" key="1">
    <source>
        <dbReference type="SAM" id="Coils"/>
    </source>
</evidence>
<dbReference type="HOGENOM" id="CLU_018544_0_0_1"/>
<sequence>MDSPFQSHLNTNYTPSDEEIKKISTFLVEPLSKLSRLDSQINDLLKERNALKKSIEAHRALMSPFRRLPCDLIREVFLWCLPTDRNCAMSCDEAPVLLSRVCSDWRQITMTTPAMWTSLHIPVPDLSDVEILSAKTKQRTGVVHEWLRRSSNLPLSISFFGKSGTEQLNSGLLFKEVLRHSKRWKRMRFEFSTDLVQSIITLSQDQVPTLESLTIINLSDFHSVLLTQSFPPSLHRLSLIGLISTQRLGTLQLTHLTIHHRSREGPEPLRILKECSLLTSCDLSLPCGTIDKRLVVTLPYLQELYFHEVTNSADFFTHLTLPVLRRLKFRTSLGLN</sequence>
<dbReference type="KEGG" id="lbc:LACBIDRAFT_317966"/>
<dbReference type="RefSeq" id="XP_001879185.1">
    <property type="nucleotide sequence ID" value="XM_001879150.1"/>
</dbReference>
<dbReference type="Proteomes" id="UP000001194">
    <property type="component" value="Unassembled WGS sequence"/>
</dbReference>
<accession>B0D5M4</accession>
<evidence type="ECO:0000313" key="2">
    <source>
        <dbReference type="EMBL" id="EDR09800.1"/>
    </source>
</evidence>
<dbReference type="OrthoDB" id="3365698at2759"/>
<evidence type="ECO:0000313" key="3">
    <source>
        <dbReference type="Proteomes" id="UP000001194"/>
    </source>
</evidence>
<gene>
    <name evidence="2" type="ORF">LACBIDRAFT_317966</name>
</gene>
<keyword evidence="1" id="KW-0175">Coiled coil</keyword>
<organism evidence="3">
    <name type="scientific">Laccaria bicolor (strain S238N-H82 / ATCC MYA-4686)</name>
    <name type="common">Bicoloured deceiver</name>
    <name type="synonym">Laccaria laccata var. bicolor</name>
    <dbReference type="NCBI Taxonomy" id="486041"/>
    <lineage>
        <taxon>Eukaryota</taxon>
        <taxon>Fungi</taxon>
        <taxon>Dikarya</taxon>
        <taxon>Basidiomycota</taxon>
        <taxon>Agaricomycotina</taxon>
        <taxon>Agaricomycetes</taxon>
        <taxon>Agaricomycetidae</taxon>
        <taxon>Agaricales</taxon>
        <taxon>Agaricineae</taxon>
        <taxon>Hydnangiaceae</taxon>
        <taxon>Laccaria</taxon>
    </lineage>
</organism>
<proteinExistence type="predicted"/>
<dbReference type="EMBL" id="DS547098">
    <property type="protein sequence ID" value="EDR09800.1"/>
    <property type="molecule type" value="Genomic_DNA"/>
</dbReference>
<dbReference type="GeneID" id="6075220"/>